<feature type="compositionally biased region" description="Polar residues" evidence="1">
    <location>
        <begin position="184"/>
        <end position="199"/>
    </location>
</feature>
<feature type="region of interest" description="Disordered" evidence="1">
    <location>
        <begin position="180"/>
        <end position="199"/>
    </location>
</feature>
<comment type="caution">
    <text evidence="2">The sequence shown here is derived from an EMBL/GenBank/DDBJ whole genome shotgun (WGS) entry which is preliminary data.</text>
</comment>
<feature type="region of interest" description="Disordered" evidence="1">
    <location>
        <begin position="108"/>
        <end position="133"/>
    </location>
</feature>
<feature type="compositionally biased region" description="Basic residues" evidence="1">
    <location>
        <begin position="17"/>
        <end position="30"/>
    </location>
</feature>
<protein>
    <submittedName>
        <fullName evidence="2">Uncharacterized protein</fullName>
    </submittedName>
</protein>
<dbReference type="EMBL" id="JAOQAZ010000032">
    <property type="protein sequence ID" value="KAJ4249815.1"/>
    <property type="molecule type" value="Genomic_DNA"/>
</dbReference>
<dbReference type="AlphaFoldDB" id="A0A9W8RSC6"/>
<name>A0A9W8RSC6_9HYPO</name>
<accession>A0A9W8RSC6</accession>
<organism evidence="2 3">
    <name type="scientific">Fusarium torreyae</name>
    <dbReference type="NCBI Taxonomy" id="1237075"/>
    <lineage>
        <taxon>Eukaryota</taxon>
        <taxon>Fungi</taxon>
        <taxon>Dikarya</taxon>
        <taxon>Ascomycota</taxon>
        <taxon>Pezizomycotina</taxon>
        <taxon>Sordariomycetes</taxon>
        <taxon>Hypocreomycetidae</taxon>
        <taxon>Hypocreales</taxon>
        <taxon>Nectriaceae</taxon>
        <taxon>Fusarium</taxon>
    </lineage>
</organism>
<sequence length="199" mass="22133">MEINREYNQSCHYARSIGKRGRKPNSRKATHLPSSSRAIRPQRIDNDTQEGNGDSSEADCELEQSTPHPQPPQRQPGTSQDIINYEAIAAPQSITDADEITSPLYPSSVPQATTGRITDNPNSFSSRTHATPPQLLAGTATTSSSRHAYHHHGIRVYPYHPHTAIAMPRRELFGLQPQHHRQQHNVQPPISQMDAVTNV</sequence>
<evidence type="ECO:0000313" key="2">
    <source>
        <dbReference type="EMBL" id="KAJ4249815.1"/>
    </source>
</evidence>
<evidence type="ECO:0000256" key="1">
    <source>
        <dbReference type="SAM" id="MobiDB-lite"/>
    </source>
</evidence>
<reference evidence="2" key="1">
    <citation type="submission" date="2022-09" db="EMBL/GenBank/DDBJ databases">
        <title>Fusarium specimens isolated from Avocado Roots.</title>
        <authorList>
            <person name="Stajich J."/>
            <person name="Roper C."/>
            <person name="Heimlech-Rivalta G."/>
        </authorList>
    </citation>
    <scope>NUCLEOTIDE SEQUENCE</scope>
    <source>
        <strain evidence="2">CF00136</strain>
    </source>
</reference>
<proteinExistence type="predicted"/>
<evidence type="ECO:0000313" key="3">
    <source>
        <dbReference type="Proteomes" id="UP001152049"/>
    </source>
</evidence>
<feature type="compositionally biased region" description="Polar residues" evidence="1">
    <location>
        <begin position="1"/>
        <end position="11"/>
    </location>
</feature>
<keyword evidence="3" id="KW-1185">Reference proteome</keyword>
<dbReference type="Proteomes" id="UP001152049">
    <property type="component" value="Unassembled WGS sequence"/>
</dbReference>
<gene>
    <name evidence="2" type="ORF">NW762_012158</name>
</gene>
<feature type="compositionally biased region" description="Polar residues" evidence="1">
    <location>
        <begin position="108"/>
        <end position="131"/>
    </location>
</feature>
<feature type="region of interest" description="Disordered" evidence="1">
    <location>
        <begin position="1"/>
        <end position="78"/>
    </location>
</feature>